<keyword evidence="3" id="KW-0808">Transferase</keyword>
<evidence type="ECO:0000259" key="8">
    <source>
        <dbReference type="PROSITE" id="PS52029"/>
    </source>
</evidence>
<keyword evidence="10" id="KW-1185">Reference proteome</keyword>
<proteinExistence type="inferred from homology"/>
<dbReference type="GO" id="GO:0008360">
    <property type="term" value="P:regulation of cell shape"/>
    <property type="evidence" value="ECO:0007669"/>
    <property type="project" value="UniProtKB-UniRule"/>
</dbReference>
<dbReference type="InterPro" id="IPR052905">
    <property type="entry name" value="LD-transpeptidase_YkuD-like"/>
</dbReference>
<feature type="active site" description="Nucleophile" evidence="7">
    <location>
        <position position="508"/>
    </location>
</feature>
<dbReference type="InterPro" id="IPR002477">
    <property type="entry name" value="Peptidoglycan-bd-like"/>
</dbReference>
<dbReference type="GO" id="GO:0071555">
    <property type="term" value="P:cell wall organization"/>
    <property type="evidence" value="ECO:0007669"/>
    <property type="project" value="UniProtKB-UniRule"/>
</dbReference>
<dbReference type="SUPFAM" id="SSF141523">
    <property type="entry name" value="L,D-transpeptidase catalytic domain-like"/>
    <property type="match status" value="1"/>
</dbReference>
<dbReference type="Gene3D" id="2.40.440.10">
    <property type="entry name" value="L,D-transpeptidase catalytic domain-like"/>
    <property type="match status" value="1"/>
</dbReference>
<dbReference type="UniPathway" id="UPA00219"/>
<evidence type="ECO:0000256" key="4">
    <source>
        <dbReference type="ARBA" id="ARBA00022960"/>
    </source>
</evidence>
<dbReference type="Pfam" id="PF03734">
    <property type="entry name" value="YkuD"/>
    <property type="match status" value="1"/>
</dbReference>
<evidence type="ECO:0000256" key="6">
    <source>
        <dbReference type="ARBA" id="ARBA00023316"/>
    </source>
</evidence>
<keyword evidence="4 7" id="KW-0133">Cell shape</keyword>
<dbReference type="InterPro" id="IPR036365">
    <property type="entry name" value="PGBD-like_sf"/>
</dbReference>
<evidence type="ECO:0000256" key="2">
    <source>
        <dbReference type="ARBA" id="ARBA00005992"/>
    </source>
</evidence>
<evidence type="ECO:0000313" key="10">
    <source>
        <dbReference type="Proteomes" id="UP000190064"/>
    </source>
</evidence>
<comment type="pathway">
    <text evidence="1 7">Cell wall biogenesis; peptidoglycan biosynthesis.</text>
</comment>
<keyword evidence="5 7" id="KW-0573">Peptidoglycan synthesis</keyword>
<dbReference type="RefSeq" id="WP_078319423.1">
    <property type="nucleotide sequence ID" value="NZ_FXTS01000003.1"/>
</dbReference>
<name>A0A1T1HB81_OCELI</name>
<dbReference type="GO" id="GO:0004180">
    <property type="term" value="F:carboxypeptidase activity"/>
    <property type="evidence" value="ECO:0007669"/>
    <property type="project" value="UniProtKB-ARBA"/>
</dbReference>
<dbReference type="Pfam" id="PF01471">
    <property type="entry name" value="PG_binding_1"/>
    <property type="match status" value="1"/>
</dbReference>
<dbReference type="InterPro" id="IPR036366">
    <property type="entry name" value="PGBDSf"/>
</dbReference>
<comment type="caution">
    <text evidence="9">The sequence shown here is derived from an EMBL/GenBank/DDBJ whole genome shotgun (WGS) entry which is preliminary data.</text>
</comment>
<dbReference type="EMBL" id="MTSD02000003">
    <property type="protein sequence ID" value="OOV87072.1"/>
    <property type="molecule type" value="Genomic_DNA"/>
</dbReference>
<dbReference type="PROSITE" id="PS52029">
    <property type="entry name" value="LD_TPASE"/>
    <property type="match status" value="1"/>
</dbReference>
<keyword evidence="6 7" id="KW-0961">Cell wall biogenesis/degradation</keyword>
<feature type="active site" description="Proton donor/acceptor" evidence="7">
    <location>
        <position position="489"/>
    </location>
</feature>
<feature type="domain" description="L,D-TPase catalytic" evidence="8">
    <location>
        <begin position="352"/>
        <end position="537"/>
    </location>
</feature>
<sequence>MTRFHLFTTSGNRPLNRIILLLASLLSLLLAQTVKANLISPEQHQTTSIESAWIGVTLLSRFDNTKADFAPQIAPAYLDNDFKHIWLNAAGEPGAAAKELTRLVKVFAAMDLPRQPHPWLQPYQNFLTLQQQPLELPLPRYLLATDLLYSEMYARLRHDIATQRFIQADEDDDHQEYRYGGTALSGFRPTAKPWMADLELELKTASTLPDDQRENYLQRQIKMLYPKNDQVPVILEALNYWQQQQRSPWPELSFDKHLAPGMIRESWMPVLIEQLQRLRVLPEDYSPVIPGRYDDKLVEAVKKVQARHGQTIDGIIGLQTRRVLNLPPEKRVLRLAHNFRRLYHLPEHLGDRHIMINMADYKLELVEKDKPTMGMRVIIGSPEHRTPIMKQILTSVILSPRWNIPQSIGVKSILPRIRKNPDYLKSREMQIIDGWSSPAKEVPLEKINLNDFANNPEKFPYRFVQLPGEYNQLGYVKFRLSNNKAIYMHDTPAKHLFNRRERAMSNGCVRLEDALSLVDRLLAQEPWGWNKRRVQDVLRSKEERYLKIKLPVYLMYWTVWQDKDGHIQWRDDIYNKDRLPGPEEVKKLLIAAKKKNL</sequence>
<dbReference type="PANTHER" id="PTHR41533:SF1">
    <property type="entry name" value="L,D-TRANSPEPTIDASE YCBB-RELATED"/>
    <property type="match status" value="1"/>
</dbReference>
<evidence type="ECO:0000256" key="7">
    <source>
        <dbReference type="PROSITE-ProRule" id="PRU01373"/>
    </source>
</evidence>
<dbReference type="Proteomes" id="UP000190064">
    <property type="component" value="Unassembled WGS sequence"/>
</dbReference>
<comment type="similarity">
    <text evidence="2">Belongs to the YkuD family.</text>
</comment>
<dbReference type="CDD" id="cd16913">
    <property type="entry name" value="YkuD_like"/>
    <property type="match status" value="1"/>
</dbReference>
<dbReference type="InterPro" id="IPR038063">
    <property type="entry name" value="Transpep_catalytic_dom"/>
</dbReference>
<evidence type="ECO:0000313" key="9">
    <source>
        <dbReference type="EMBL" id="OOV87072.1"/>
    </source>
</evidence>
<reference evidence="9" key="1">
    <citation type="submission" date="2017-02" db="EMBL/GenBank/DDBJ databases">
        <title>Draft Genome Sequence of the Salt Water Bacterium Oceanospirillum linum ATCC 11336.</title>
        <authorList>
            <person name="Trachtenberg A.M."/>
            <person name="Carney J.G."/>
            <person name="Linnane J.D."/>
            <person name="Rheaume B.A."/>
            <person name="Pitts N.L."/>
            <person name="Mykles D.L."/>
            <person name="Maclea K.S."/>
        </authorList>
    </citation>
    <scope>NUCLEOTIDE SEQUENCE [LARGE SCALE GENOMIC DNA]</scope>
    <source>
        <strain evidence="9">ATCC 11336</strain>
    </source>
</reference>
<evidence type="ECO:0000256" key="5">
    <source>
        <dbReference type="ARBA" id="ARBA00022984"/>
    </source>
</evidence>
<evidence type="ECO:0000256" key="3">
    <source>
        <dbReference type="ARBA" id="ARBA00022679"/>
    </source>
</evidence>
<evidence type="ECO:0000256" key="1">
    <source>
        <dbReference type="ARBA" id="ARBA00004752"/>
    </source>
</evidence>
<gene>
    <name evidence="9" type="ORF">BTA35_0208680</name>
</gene>
<protein>
    <recommendedName>
        <fullName evidence="8">L,D-TPase catalytic domain-containing protein</fullName>
    </recommendedName>
</protein>
<organism evidence="9 10">
    <name type="scientific">Oceanospirillum linum</name>
    <dbReference type="NCBI Taxonomy" id="966"/>
    <lineage>
        <taxon>Bacteria</taxon>
        <taxon>Pseudomonadati</taxon>
        <taxon>Pseudomonadota</taxon>
        <taxon>Gammaproteobacteria</taxon>
        <taxon>Oceanospirillales</taxon>
        <taxon>Oceanospirillaceae</taxon>
        <taxon>Oceanospirillum</taxon>
    </lineage>
</organism>
<dbReference type="AlphaFoldDB" id="A0A1T1HB81"/>
<dbReference type="InterPro" id="IPR005490">
    <property type="entry name" value="LD_TPept_cat_dom"/>
</dbReference>
<dbReference type="SUPFAM" id="SSF47090">
    <property type="entry name" value="PGBD-like"/>
    <property type="match status" value="1"/>
</dbReference>
<dbReference type="PANTHER" id="PTHR41533">
    <property type="entry name" value="L,D-TRANSPEPTIDASE HI_1667-RELATED"/>
    <property type="match status" value="1"/>
</dbReference>
<dbReference type="GO" id="GO:0009252">
    <property type="term" value="P:peptidoglycan biosynthetic process"/>
    <property type="evidence" value="ECO:0007669"/>
    <property type="project" value="UniProtKB-UniPathway"/>
</dbReference>
<dbReference type="Gene3D" id="1.10.101.10">
    <property type="entry name" value="PGBD-like superfamily/PGBD"/>
    <property type="match status" value="1"/>
</dbReference>
<dbReference type="GO" id="GO:0016740">
    <property type="term" value="F:transferase activity"/>
    <property type="evidence" value="ECO:0007669"/>
    <property type="project" value="UniProtKB-KW"/>
</dbReference>
<accession>A0A1T1HB81</accession>